<accession>A0A3B0V2M0</accession>
<organism evidence="2">
    <name type="scientific">hydrothermal vent metagenome</name>
    <dbReference type="NCBI Taxonomy" id="652676"/>
    <lineage>
        <taxon>unclassified sequences</taxon>
        <taxon>metagenomes</taxon>
        <taxon>ecological metagenomes</taxon>
    </lineage>
</organism>
<protein>
    <recommendedName>
        <fullName evidence="3">SH3b domain-containing protein</fullName>
    </recommendedName>
</protein>
<keyword evidence="1" id="KW-0812">Transmembrane</keyword>
<evidence type="ECO:0000256" key="1">
    <source>
        <dbReference type="SAM" id="Phobius"/>
    </source>
</evidence>
<evidence type="ECO:0000313" key="2">
    <source>
        <dbReference type="EMBL" id="VAW37738.1"/>
    </source>
</evidence>
<name>A0A3B0V2M0_9ZZZZ</name>
<evidence type="ECO:0008006" key="3">
    <source>
        <dbReference type="Google" id="ProtNLM"/>
    </source>
</evidence>
<proteinExistence type="predicted"/>
<dbReference type="EMBL" id="UOEU01000677">
    <property type="protein sequence ID" value="VAW37738.1"/>
    <property type="molecule type" value="Genomic_DNA"/>
</dbReference>
<reference evidence="2" key="1">
    <citation type="submission" date="2018-06" db="EMBL/GenBank/DDBJ databases">
        <authorList>
            <person name="Zhirakovskaya E."/>
        </authorList>
    </citation>
    <scope>NUCLEOTIDE SEQUENCE</scope>
</reference>
<keyword evidence="1" id="KW-0472">Membrane</keyword>
<dbReference type="AlphaFoldDB" id="A0A3B0V2M0"/>
<feature type="transmembrane region" description="Helical" evidence="1">
    <location>
        <begin position="44"/>
        <end position="63"/>
    </location>
</feature>
<keyword evidence="1" id="KW-1133">Transmembrane helix</keyword>
<sequence length="193" mass="20290">MSAILLPIILTFAGLLTAVATYQGIRRGGARFYTLEREAVLRRATLMLLGSTLLFIAAVAVLARQQLQSQATEEEGAALVEGEATVTPTPELGVFPPIPSPSATADVSIPTATPTPILCRATVEGTSGNGLTLRDTPGGVDMGILPEATFVTLIKEEPAQEANGLTWRKIRNNISGDEGWVANDFLSLGLGCE</sequence>
<gene>
    <name evidence="2" type="ORF">MNBD_CHLOROFLEXI01-3138</name>
</gene>